<protein>
    <submittedName>
        <fullName evidence="1">Uncharacterized protein</fullName>
    </submittedName>
</protein>
<reference evidence="1" key="1">
    <citation type="submission" date="2021-03" db="EMBL/GenBank/DDBJ databases">
        <title>Evolutionary priming and transition to the ectomycorrhizal habit in an iconic lineage of mushroom-forming fungi: is preadaptation a requirement?</title>
        <authorList>
            <consortium name="DOE Joint Genome Institute"/>
            <person name="Looney B.P."/>
            <person name="Miyauchi S."/>
            <person name="Morin E."/>
            <person name="Drula E."/>
            <person name="Courty P.E."/>
            <person name="Chicoki N."/>
            <person name="Fauchery L."/>
            <person name="Kohler A."/>
            <person name="Kuo A."/>
            <person name="LaButti K."/>
            <person name="Pangilinan J."/>
            <person name="Lipzen A."/>
            <person name="Riley R."/>
            <person name="Andreopoulos W."/>
            <person name="He G."/>
            <person name="Johnson J."/>
            <person name="Barry K.W."/>
            <person name="Grigoriev I.V."/>
            <person name="Nagy L."/>
            <person name="Hibbett D."/>
            <person name="Henrissat B."/>
            <person name="Matheny P.B."/>
            <person name="Labbe J."/>
            <person name="Martin A.F."/>
        </authorList>
    </citation>
    <scope>NUCLEOTIDE SEQUENCE</scope>
    <source>
        <strain evidence="1">BPL698</strain>
    </source>
</reference>
<dbReference type="EMBL" id="JAGFNK010000177">
    <property type="protein sequence ID" value="KAI9461515.1"/>
    <property type="molecule type" value="Genomic_DNA"/>
</dbReference>
<accession>A0ACC0U3I1</accession>
<evidence type="ECO:0000313" key="1">
    <source>
        <dbReference type="EMBL" id="KAI9461515.1"/>
    </source>
</evidence>
<sequence>MHTMALQGKSHQNIMENPLFSLAFDRRTCSLLLRVLSIGRRANVAASKFQAGYLYLPASGARTSNPDAFVLPQTLLGKRRLDEDNGLDDGSPDANNSEGRQSHKKGKAKMASTIGVLDAGRSINRTRCKPAARTLTDINRNSKALGRGFTTPNAQGIYHQFLQGPNVQQEWMSRIAQGKLPRVKERAGSGVTPHGLHGAAARRQQREQRGAGGGKSSIPNLKTA</sequence>
<comment type="caution">
    <text evidence="1">The sequence shown here is derived from an EMBL/GenBank/DDBJ whole genome shotgun (WGS) entry which is preliminary data.</text>
</comment>
<dbReference type="Proteomes" id="UP001207468">
    <property type="component" value="Unassembled WGS sequence"/>
</dbReference>
<keyword evidence="2" id="KW-1185">Reference proteome</keyword>
<organism evidence="1 2">
    <name type="scientific">Russula earlei</name>
    <dbReference type="NCBI Taxonomy" id="71964"/>
    <lineage>
        <taxon>Eukaryota</taxon>
        <taxon>Fungi</taxon>
        <taxon>Dikarya</taxon>
        <taxon>Basidiomycota</taxon>
        <taxon>Agaricomycotina</taxon>
        <taxon>Agaricomycetes</taxon>
        <taxon>Russulales</taxon>
        <taxon>Russulaceae</taxon>
        <taxon>Russula</taxon>
    </lineage>
</organism>
<name>A0ACC0U3I1_9AGAM</name>
<proteinExistence type="predicted"/>
<evidence type="ECO:0000313" key="2">
    <source>
        <dbReference type="Proteomes" id="UP001207468"/>
    </source>
</evidence>
<gene>
    <name evidence="1" type="ORF">F5148DRAFT_243683</name>
</gene>